<evidence type="ECO:0000313" key="3">
    <source>
        <dbReference type="Proteomes" id="UP001442494"/>
    </source>
</evidence>
<dbReference type="PANTHER" id="PTHR43685:SF2">
    <property type="entry name" value="GLYCOSYLTRANSFERASE 2-LIKE DOMAIN-CONTAINING PROTEIN"/>
    <property type="match status" value="1"/>
</dbReference>
<evidence type="ECO:0000313" key="2">
    <source>
        <dbReference type="EMBL" id="MEP0865238.1"/>
    </source>
</evidence>
<dbReference type="InterPro" id="IPR001173">
    <property type="entry name" value="Glyco_trans_2-like"/>
</dbReference>
<dbReference type="InterPro" id="IPR029044">
    <property type="entry name" value="Nucleotide-diphossugar_trans"/>
</dbReference>
<dbReference type="SUPFAM" id="SSF53448">
    <property type="entry name" value="Nucleotide-diphospho-sugar transferases"/>
    <property type="match status" value="1"/>
</dbReference>
<evidence type="ECO:0000259" key="1">
    <source>
        <dbReference type="Pfam" id="PF00535"/>
    </source>
</evidence>
<accession>A0ABV0JPC5</accession>
<dbReference type="PANTHER" id="PTHR43685">
    <property type="entry name" value="GLYCOSYLTRANSFERASE"/>
    <property type="match status" value="1"/>
</dbReference>
<dbReference type="EMBL" id="JAMPKK010000023">
    <property type="protein sequence ID" value="MEP0865238.1"/>
    <property type="molecule type" value="Genomic_DNA"/>
</dbReference>
<dbReference type="NCBIfam" id="NF038302">
    <property type="entry name" value="EPS_HpsE"/>
    <property type="match status" value="1"/>
</dbReference>
<dbReference type="InterPro" id="IPR050834">
    <property type="entry name" value="Glycosyltransf_2"/>
</dbReference>
<dbReference type="RefSeq" id="WP_190425145.1">
    <property type="nucleotide sequence ID" value="NZ_JAMPKK010000023.1"/>
</dbReference>
<sequence length="317" mass="36572">MVDFTVAICTHNGENRLPEVLERLRSQIHTEQISWEILVIDNNSTDRTAKVVQDYQSNWSSAYPIAYSFEPQKGLAFARQRAVTEAKGRFIGFLDDDNLPNPEWVAVAYSFGQEHPKAGAYNGCIKGDFEVNPPEDFEKVACFLAIVDRGSKAFIYERYNKMLPPGSGLVVRQQAWLENVPSQLILKGRVGESMLASEDLEALSYIQNAGWEIWYNPQMQIAHKIPHWRMERNYLISVVRGIGLARHHIRMIRLKVWQRPFAFPIYIINDLRKFIYLFVKYQVVQKADIAAACDMEFSLSSLISPFYLWSQSLKTRK</sequence>
<dbReference type="Pfam" id="PF00535">
    <property type="entry name" value="Glycos_transf_2"/>
    <property type="match status" value="1"/>
</dbReference>
<organism evidence="2 3">
    <name type="scientific">Funiculus sociatus GB2-A5</name>
    <dbReference type="NCBI Taxonomy" id="2933946"/>
    <lineage>
        <taxon>Bacteria</taxon>
        <taxon>Bacillati</taxon>
        <taxon>Cyanobacteriota</taxon>
        <taxon>Cyanophyceae</taxon>
        <taxon>Coleofasciculales</taxon>
        <taxon>Coleofasciculaceae</taxon>
        <taxon>Funiculus</taxon>
    </lineage>
</organism>
<dbReference type="CDD" id="cd00761">
    <property type="entry name" value="Glyco_tranf_GTA_type"/>
    <property type="match status" value="1"/>
</dbReference>
<protein>
    <submittedName>
        <fullName evidence="2">Hormogonium polysaccharide biosynthesis glycosyltransferase HpsE</fullName>
    </submittedName>
</protein>
<dbReference type="Proteomes" id="UP001442494">
    <property type="component" value="Unassembled WGS sequence"/>
</dbReference>
<reference evidence="2 3" key="1">
    <citation type="submission" date="2022-04" db="EMBL/GenBank/DDBJ databases">
        <title>Positive selection, recombination, and allopatry shape intraspecific diversity of widespread and dominant cyanobacteria.</title>
        <authorList>
            <person name="Wei J."/>
            <person name="Shu W."/>
            <person name="Hu C."/>
        </authorList>
    </citation>
    <scope>NUCLEOTIDE SEQUENCE [LARGE SCALE GENOMIC DNA]</scope>
    <source>
        <strain evidence="2 3">GB2-A5</strain>
    </source>
</reference>
<gene>
    <name evidence="2" type="primary">hpsE</name>
    <name evidence="2" type="ORF">NDI37_12250</name>
</gene>
<comment type="caution">
    <text evidence="2">The sequence shown here is derived from an EMBL/GenBank/DDBJ whole genome shotgun (WGS) entry which is preliminary data.</text>
</comment>
<proteinExistence type="predicted"/>
<name>A0ABV0JPC5_9CYAN</name>
<feature type="domain" description="Glycosyltransferase 2-like" evidence="1">
    <location>
        <begin position="5"/>
        <end position="128"/>
    </location>
</feature>
<keyword evidence="3" id="KW-1185">Reference proteome</keyword>
<dbReference type="Gene3D" id="3.90.550.10">
    <property type="entry name" value="Spore Coat Polysaccharide Biosynthesis Protein SpsA, Chain A"/>
    <property type="match status" value="1"/>
</dbReference>